<feature type="domain" description="Aminotransferase-like plant mobile" evidence="1">
    <location>
        <begin position="72"/>
        <end position="153"/>
    </location>
</feature>
<dbReference type="PANTHER" id="PTHR46033:SF8">
    <property type="entry name" value="PROTEIN MAINTENANCE OF MERISTEMS-LIKE"/>
    <property type="match status" value="1"/>
</dbReference>
<proteinExistence type="predicted"/>
<dbReference type="InterPro" id="IPR019557">
    <property type="entry name" value="AminoTfrase-like_pln_mobile"/>
</dbReference>
<dbReference type="EMBL" id="JASCZI010032368">
    <property type="protein sequence ID" value="MED6128191.1"/>
    <property type="molecule type" value="Genomic_DNA"/>
</dbReference>
<evidence type="ECO:0000313" key="3">
    <source>
        <dbReference type="Proteomes" id="UP001341840"/>
    </source>
</evidence>
<organism evidence="2 3">
    <name type="scientific">Stylosanthes scabra</name>
    <dbReference type="NCBI Taxonomy" id="79078"/>
    <lineage>
        <taxon>Eukaryota</taxon>
        <taxon>Viridiplantae</taxon>
        <taxon>Streptophyta</taxon>
        <taxon>Embryophyta</taxon>
        <taxon>Tracheophyta</taxon>
        <taxon>Spermatophyta</taxon>
        <taxon>Magnoliopsida</taxon>
        <taxon>eudicotyledons</taxon>
        <taxon>Gunneridae</taxon>
        <taxon>Pentapetalae</taxon>
        <taxon>rosids</taxon>
        <taxon>fabids</taxon>
        <taxon>Fabales</taxon>
        <taxon>Fabaceae</taxon>
        <taxon>Papilionoideae</taxon>
        <taxon>50 kb inversion clade</taxon>
        <taxon>dalbergioids sensu lato</taxon>
        <taxon>Dalbergieae</taxon>
        <taxon>Pterocarpus clade</taxon>
        <taxon>Stylosanthes</taxon>
    </lineage>
</organism>
<name>A0ABU6RWL0_9FABA</name>
<comment type="caution">
    <text evidence="2">The sequence shown here is derived from an EMBL/GenBank/DDBJ whole genome shotgun (WGS) entry which is preliminary data.</text>
</comment>
<reference evidence="2 3" key="1">
    <citation type="journal article" date="2023" name="Plants (Basel)">
        <title>Bridging the Gap: Combining Genomics and Transcriptomics Approaches to Understand Stylosanthes scabra, an Orphan Legume from the Brazilian Caatinga.</title>
        <authorList>
            <person name="Ferreira-Neto J.R.C."/>
            <person name="da Silva M.D."/>
            <person name="Binneck E."/>
            <person name="de Melo N.F."/>
            <person name="da Silva R.H."/>
            <person name="de Melo A.L.T.M."/>
            <person name="Pandolfi V."/>
            <person name="Bustamante F.O."/>
            <person name="Brasileiro-Vidal A.C."/>
            <person name="Benko-Iseppon A.M."/>
        </authorList>
    </citation>
    <scope>NUCLEOTIDE SEQUENCE [LARGE SCALE GENOMIC DNA]</scope>
    <source>
        <tissue evidence="2">Leaves</tissue>
    </source>
</reference>
<dbReference type="InterPro" id="IPR044824">
    <property type="entry name" value="MAIN-like"/>
</dbReference>
<protein>
    <recommendedName>
        <fullName evidence="1">Aminotransferase-like plant mobile domain-containing protein</fullName>
    </recommendedName>
</protein>
<keyword evidence="3" id="KW-1185">Reference proteome</keyword>
<dbReference type="PANTHER" id="PTHR46033">
    <property type="entry name" value="PROTEIN MAIN-LIKE 2"/>
    <property type="match status" value="1"/>
</dbReference>
<dbReference type="Proteomes" id="UP001341840">
    <property type="component" value="Unassembled WGS sequence"/>
</dbReference>
<evidence type="ECO:0000259" key="1">
    <source>
        <dbReference type="Pfam" id="PF10536"/>
    </source>
</evidence>
<evidence type="ECO:0000313" key="2">
    <source>
        <dbReference type="EMBL" id="MED6128191.1"/>
    </source>
</evidence>
<gene>
    <name evidence="2" type="ORF">PIB30_095211</name>
</gene>
<dbReference type="Pfam" id="PF10536">
    <property type="entry name" value="PMD"/>
    <property type="match status" value="1"/>
</dbReference>
<sequence>MGFCRSVLDLLAFVHREKARQLGDVRLLTACDLVDLPEIPQLLSTRQRPSALPLCVLVRCPSLNGLGQTSRDTQTRRMLDLRNELDRVGFNDFVWTPYMSSAWQDIELGWVNEEGEIKTWLATVPIVLFMYVRFHHVDRVKRQFGSEQPIPLDPVNLDGFLRASARGEDKWWPAE</sequence>
<accession>A0ABU6RWL0</accession>